<organism evidence="1 2">
    <name type="scientific">Exophiala mesophila</name>
    <name type="common">Black yeast-like fungus</name>
    <dbReference type="NCBI Taxonomy" id="212818"/>
    <lineage>
        <taxon>Eukaryota</taxon>
        <taxon>Fungi</taxon>
        <taxon>Dikarya</taxon>
        <taxon>Ascomycota</taxon>
        <taxon>Pezizomycotina</taxon>
        <taxon>Eurotiomycetes</taxon>
        <taxon>Chaetothyriomycetidae</taxon>
        <taxon>Chaetothyriales</taxon>
        <taxon>Herpotrichiellaceae</taxon>
        <taxon>Exophiala</taxon>
    </lineage>
</organism>
<dbReference type="AlphaFoldDB" id="A0A0D1ZQY4"/>
<reference evidence="1 2" key="1">
    <citation type="submission" date="2015-01" db="EMBL/GenBank/DDBJ databases">
        <title>The Genome Sequence of Exophiala mesophila CBS40295.</title>
        <authorList>
            <consortium name="The Broad Institute Genomics Platform"/>
            <person name="Cuomo C."/>
            <person name="de Hoog S."/>
            <person name="Gorbushina A."/>
            <person name="Stielow B."/>
            <person name="Teixiera M."/>
            <person name="Abouelleil A."/>
            <person name="Chapman S.B."/>
            <person name="Priest M."/>
            <person name="Young S.K."/>
            <person name="Wortman J."/>
            <person name="Nusbaum C."/>
            <person name="Birren B."/>
        </authorList>
    </citation>
    <scope>NUCLEOTIDE SEQUENCE [LARGE SCALE GENOMIC DNA]</scope>
    <source>
        <strain evidence="1 2">CBS 40295</strain>
    </source>
</reference>
<accession>A0A0D1ZQY4</accession>
<dbReference type="HOGENOM" id="CLU_068086_1_0_1"/>
<dbReference type="PANTHER" id="PTHR40267">
    <property type="entry name" value="BLR3294 PROTEIN"/>
    <property type="match status" value="1"/>
</dbReference>
<dbReference type="PANTHER" id="PTHR40267:SF1">
    <property type="entry name" value="BLR3294 PROTEIN"/>
    <property type="match status" value="1"/>
</dbReference>
<proteinExistence type="predicted"/>
<dbReference type="STRING" id="212818.A0A0D1ZQY4"/>
<evidence type="ECO:0000313" key="1">
    <source>
        <dbReference type="EMBL" id="KIV96982.1"/>
    </source>
</evidence>
<dbReference type="OMA" id="TNLHAAH"/>
<sequence>MPMCVEVRRLSILTIVGRIWYLTHHVSKWNGTKDKSLSDGQQHLQHISSLLKGRGVRFSNDTRNHKKFVNYSTKPPTMETSQSRHIKLGILVPSSNTAVEPLTQSIITSPTTPETGGLSSFSSFPSSPPLITVHFSRFTVTEISLSNSSLSQFKHDKIIAAAQLLADAGVDVIGWSGTSAGWLGFQHDTELCSLITSQTGIPATSSVLALNQLLTRLNVTNLGMVTPYLDEMNRKIVDNYQSLGIKVTAVKKGLGIVDNHEIRRIGVDVLDGLVGELIEGMRMDETDVKLTVLSTFCTNLSAAQRVSYWEEKYDGLIVLDSVSTVVWGTLHLLGLDTSFIKGWGKMFDIK</sequence>
<dbReference type="Pfam" id="PF17645">
    <property type="entry name" value="Amdase"/>
    <property type="match status" value="1"/>
</dbReference>
<dbReference type="Gene3D" id="3.40.50.12500">
    <property type="match status" value="1"/>
</dbReference>
<gene>
    <name evidence="1" type="ORF">PV10_00792</name>
</gene>
<dbReference type="RefSeq" id="XP_016228556.1">
    <property type="nucleotide sequence ID" value="XM_016364907.1"/>
</dbReference>
<protein>
    <recommendedName>
        <fullName evidence="3">Arylmalonate decarboxylase</fullName>
    </recommendedName>
</protein>
<dbReference type="OrthoDB" id="414270at2759"/>
<name>A0A0D1ZQY4_EXOME</name>
<dbReference type="VEuPathDB" id="FungiDB:PV10_00792"/>
<evidence type="ECO:0000313" key="2">
    <source>
        <dbReference type="Proteomes" id="UP000054302"/>
    </source>
</evidence>
<dbReference type="EMBL" id="KN847520">
    <property type="protein sequence ID" value="KIV96982.1"/>
    <property type="molecule type" value="Genomic_DNA"/>
</dbReference>
<dbReference type="InterPro" id="IPR026286">
    <property type="entry name" value="MaiA/AMDase"/>
</dbReference>
<feature type="non-terminal residue" evidence="1">
    <location>
        <position position="1"/>
    </location>
</feature>
<evidence type="ECO:0008006" key="3">
    <source>
        <dbReference type="Google" id="ProtNLM"/>
    </source>
</evidence>
<dbReference type="Proteomes" id="UP000054302">
    <property type="component" value="Unassembled WGS sequence"/>
</dbReference>
<keyword evidence="2" id="KW-1185">Reference proteome</keyword>
<dbReference type="GeneID" id="27318637"/>
<dbReference type="InterPro" id="IPR053714">
    <property type="entry name" value="Iso_Racemase_Enz_sf"/>
</dbReference>